<keyword evidence="10" id="KW-1185">Reference proteome</keyword>
<dbReference type="Gene3D" id="1.10.340.30">
    <property type="entry name" value="Hypothetical protein, domain 2"/>
    <property type="match status" value="1"/>
</dbReference>
<name>A0A0G4K636_9SPIR</name>
<dbReference type="EMBL" id="CVLB01000001">
    <property type="protein sequence ID" value="CRF32802.1"/>
    <property type="molecule type" value="Genomic_DNA"/>
</dbReference>
<evidence type="ECO:0000256" key="1">
    <source>
        <dbReference type="ARBA" id="ARBA00022763"/>
    </source>
</evidence>
<dbReference type="EC" id="4.2.99.18" evidence="7"/>
<proteinExistence type="inferred from homology"/>
<keyword evidence="4 7" id="KW-0456">Lyase</keyword>
<dbReference type="InterPro" id="IPR011257">
    <property type="entry name" value="DNA_glycosylase"/>
</dbReference>
<dbReference type="RefSeq" id="WP_014488107.1">
    <property type="nucleotide sequence ID" value="NZ_CVLB01000001.1"/>
</dbReference>
<dbReference type="GO" id="GO:0006284">
    <property type="term" value="P:base-excision repair"/>
    <property type="evidence" value="ECO:0007669"/>
    <property type="project" value="UniProtKB-UniRule"/>
</dbReference>
<dbReference type="Pfam" id="PF22175">
    <property type="entry name" value="Ogg-HhH"/>
    <property type="match status" value="1"/>
</dbReference>
<dbReference type="SMART" id="SM00478">
    <property type="entry name" value="ENDO3c"/>
    <property type="match status" value="1"/>
</dbReference>
<feature type="domain" description="HhH-GPD" evidence="8">
    <location>
        <begin position="50"/>
        <end position="220"/>
    </location>
</feature>
<dbReference type="GO" id="GO:0140078">
    <property type="term" value="F:class I DNA-(apurinic or apyrimidinic site) endonuclease activity"/>
    <property type="evidence" value="ECO:0007669"/>
    <property type="project" value="UniProtKB-EC"/>
</dbReference>
<sequence length="225" mass="26484">MDKEYAKHLMGIYKDKVLHERMKRRLEYFERVFKRDNDKRLFAELAFCICTPQTKARSGAAAIIDLYNNNLLFKGSAEKVANILIKHVRFHNMKAENIVLARKLYFPNEKFVLKDRINEALKNDTMVELRNELAKEVKGYGLKEASHFLRNIGFGQKIAILDRHIMRVMDKLSILPEGMTPKTSLTKNNYLQCESNLVEYSKSEKIPMEYLDFVFWYDATNDIFK</sequence>
<evidence type="ECO:0000313" key="9">
    <source>
        <dbReference type="EMBL" id="CRF32802.1"/>
    </source>
</evidence>
<evidence type="ECO:0000256" key="7">
    <source>
        <dbReference type="HAMAP-Rule" id="MF_00241"/>
    </source>
</evidence>
<evidence type="ECO:0000256" key="2">
    <source>
        <dbReference type="ARBA" id="ARBA00022801"/>
    </source>
</evidence>
<dbReference type="InterPro" id="IPR023170">
    <property type="entry name" value="HhH_base_excis_C"/>
</dbReference>
<dbReference type="EC" id="3.2.2.-" evidence="7"/>
<keyword evidence="2 7" id="KW-0378">Hydrolase</keyword>
<dbReference type="Gene3D" id="1.10.1670.10">
    <property type="entry name" value="Helix-hairpin-Helix base-excision DNA repair enzymes (C-terminal)"/>
    <property type="match status" value="1"/>
</dbReference>
<dbReference type="InterPro" id="IPR003265">
    <property type="entry name" value="HhH-GPD_domain"/>
</dbReference>
<dbReference type="AlphaFoldDB" id="A0A0G4K636"/>
<evidence type="ECO:0000256" key="3">
    <source>
        <dbReference type="ARBA" id="ARBA00023204"/>
    </source>
</evidence>
<evidence type="ECO:0000256" key="6">
    <source>
        <dbReference type="ARBA" id="ARBA00023295"/>
    </source>
</evidence>
<reference evidence="10" key="1">
    <citation type="submission" date="2015-04" db="EMBL/GenBank/DDBJ databases">
        <authorList>
            <person name="Mushtaq Mamoona"/>
        </authorList>
    </citation>
    <scope>NUCLEOTIDE SEQUENCE [LARGE SCALE GENOMIC DNA]</scope>
    <source>
        <strain evidence="10">AN4859/03</strain>
    </source>
</reference>
<keyword evidence="3 7" id="KW-0234">DNA repair</keyword>
<comment type="function">
    <text evidence="7">Catalyzes the excision of an oxidatively damaged form of guanine (7,8-dihydro-8-oxoguanine = 8-oxoG) from DNA. Also cleaves the DNA backbone at apurinic/apyrimidinic sites (AP sites).</text>
</comment>
<protein>
    <recommendedName>
        <fullName evidence="7">8-oxoguanine DNA glycosylase/AP lyase</fullName>
    </recommendedName>
    <domain>
        <recommendedName>
            <fullName evidence="7">8-oxoguanine DNA glycosylase</fullName>
            <shortName evidence="7">8-oxoG DNA glycosylase</shortName>
            <ecNumber evidence="7">3.2.2.-</ecNumber>
        </recommendedName>
    </domain>
    <domain>
        <recommendedName>
            <fullName evidence="7">DNA-(apurinic or apyrimidinic site) lyase</fullName>
            <shortName evidence="7">AP lyase</shortName>
            <ecNumber evidence="7">4.2.99.18</ecNumber>
        </recommendedName>
    </domain>
</protein>
<comment type="similarity">
    <text evidence="7">Belongs to the type-2 OGG1 family.</text>
</comment>
<dbReference type="OrthoDB" id="306645at2"/>
<dbReference type="Proteomes" id="UP000043763">
    <property type="component" value="Unassembled WGS sequence"/>
</dbReference>
<feature type="active site" evidence="7">
    <location>
        <position position="143"/>
    </location>
</feature>
<evidence type="ECO:0000256" key="4">
    <source>
        <dbReference type="ARBA" id="ARBA00023239"/>
    </source>
</evidence>
<keyword evidence="5 7" id="KW-0511">Multifunctional enzyme</keyword>
<dbReference type="InterPro" id="IPR012092">
    <property type="entry name" value="DNA_glyclase/AP_lyase_Ogg"/>
</dbReference>
<evidence type="ECO:0000259" key="8">
    <source>
        <dbReference type="SMART" id="SM00478"/>
    </source>
</evidence>
<dbReference type="GeneID" id="44970185"/>
<dbReference type="GO" id="GO:0016799">
    <property type="term" value="F:hydrolase activity, hydrolyzing N-glycosyl compounds"/>
    <property type="evidence" value="ECO:0007669"/>
    <property type="project" value="UniProtKB-UniRule"/>
</dbReference>
<keyword evidence="6 7" id="KW-0326">Glycosidase</keyword>
<feature type="site" description="Important for guanine/8-oxoguanine distinction" evidence="7">
    <location>
        <position position="225"/>
    </location>
</feature>
<accession>A0A0G4K636</accession>
<organism evidence="9 10">
    <name type="scientific">Brachyspira suanatina</name>
    <dbReference type="NCBI Taxonomy" id="381802"/>
    <lineage>
        <taxon>Bacteria</taxon>
        <taxon>Pseudomonadati</taxon>
        <taxon>Spirochaetota</taxon>
        <taxon>Spirochaetia</taxon>
        <taxon>Brachyspirales</taxon>
        <taxon>Brachyspiraceae</taxon>
        <taxon>Brachyspira</taxon>
    </lineage>
</organism>
<keyword evidence="1 7" id="KW-0227">DNA damage</keyword>
<dbReference type="SUPFAM" id="SSF48150">
    <property type="entry name" value="DNA-glycosylase"/>
    <property type="match status" value="1"/>
</dbReference>
<evidence type="ECO:0000313" key="10">
    <source>
        <dbReference type="Proteomes" id="UP000043763"/>
    </source>
</evidence>
<dbReference type="HAMAP" id="MF_00241">
    <property type="entry name" value="Ogg"/>
    <property type="match status" value="1"/>
</dbReference>
<evidence type="ECO:0000256" key="5">
    <source>
        <dbReference type="ARBA" id="ARBA00023268"/>
    </source>
</evidence>
<comment type="catalytic activity">
    <reaction evidence="7">
        <text>2'-deoxyribonucleotide-(2'-deoxyribose 5'-phosphate)-2'-deoxyribonucleotide-DNA = a 3'-end 2'-deoxyribonucleotide-(2,3-dehydro-2,3-deoxyribose 5'-phosphate)-DNA + a 5'-end 5'-phospho-2'-deoxyribonucleoside-DNA + H(+)</text>
        <dbReference type="Rhea" id="RHEA:66592"/>
        <dbReference type="Rhea" id="RHEA-COMP:13180"/>
        <dbReference type="Rhea" id="RHEA-COMP:16897"/>
        <dbReference type="Rhea" id="RHEA-COMP:17067"/>
        <dbReference type="ChEBI" id="CHEBI:15378"/>
        <dbReference type="ChEBI" id="CHEBI:136412"/>
        <dbReference type="ChEBI" id="CHEBI:157695"/>
        <dbReference type="ChEBI" id="CHEBI:167181"/>
        <dbReference type="EC" id="4.2.99.18"/>
    </reaction>
</comment>
<gene>
    <name evidence="7" type="primary">ogg</name>
    <name evidence="9" type="ORF">BRSU_1033</name>
</gene>
<feature type="active site" evidence="7">
    <location>
        <position position="162"/>
    </location>
</feature>